<feature type="transmembrane region" description="Helical" evidence="1">
    <location>
        <begin position="7"/>
        <end position="27"/>
    </location>
</feature>
<name>A0A4Y9R2R2_9BACT</name>
<comment type="caution">
    <text evidence="2">The sequence shown here is derived from an EMBL/GenBank/DDBJ whole genome shotgun (WGS) entry which is preliminary data.</text>
</comment>
<feature type="transmembrane region" description="Helical" evidence="1">
    <location>
        <begin position="96"/>
        <end position="113"/>
    </location>
</feature>
<dbReference type="RefSeq" id="WP_135071112.1">
    <property type="nucleotide sequence ID" value="NZ_SPSB01000001.1"/>
</dbReference>
<dbReference type="InterPro" id="IPR007165">
    <property type="entry name" value="Phage_holin_4_2"/>
</dbReference>
<dbReference type="Pfam" id="PF04020">
    <property type="entry name" value="Phage_holin_4_2"/>
    <property type="match status" value="1"/>
</dbReference>
<accession>A0A4Y9R2R2</accession>
<keyword evidence="1" id="KW-1133">Transmembrane helix</keyword>
<reference evidence="2 3" key="1">
    <citation type="submission" date="2019-03" db="EMBL/GenBank/DDBJ databases">
        <title>Algoriphagus sp. nov, a new strain isolated from root system soil of mangrove plant Kandelia.</title>
        <authorList>
            <person name="Yin Q."/>
            <person name="Wang K."/>
            <person name="Song Z."/>
        </authorList>
    </citation>
    <scope>NUCLEOTIDE SEQUENCE [LARGE SCALE GENOMIC DNA]</scope>
    <source>
        <strain evidence="2 3">XY-J91</strain>
    </source>
</reference>
<dbReference type="PANTHER" id="PTHR37309:SF1">
    <property type="entry name" value="SLR0284 PROTEIN"/>
    <property type="match status" value="1"/>
</dbReference>
<keyword evidence="3" id="KW-1185">Reference proteome</keyword>
<protein>
    <submittedName>
        <fullName evidence="2">Phage holin family protein</fullName>
    </submittedName>
</protein>
<evidence type="ECO:0000256" key="1">
    <source>
        <dbReference type="SAM" id="Phobius"/>
    </source>
</evidence>
<feature type="transmembrane region" description="Helical" evidence="1">
    <location>
        <begin position="60"/>
        <end position="84"/>
    </location>
</feature>
<dbReference type="OrthoDB" id="6402664at2"/>
<dbReference type="Proteomes" id="UP000297647">
    <property type="component" value="Unassembled WGS sequence"/>
</dbReference>
<organism evidence="2 3">
    <name type="scientific">Algoriphagus kandeliae</name>
    <dbReference type="NCBI Taxonomy" id="2562278"/>
    <lineage>
        <taxon>Bacteria</taxon>
        <taxon>Pseudomonadati</taxon>
        <taxon>Bacteroidota</taxon>
        <taxon>Cytophagia</taxon>
        <taxon>Cytophagales</taxon>
        <taxon>Cyclobacteriaceae</taxon>
        <taxon>Algoriphagus</taxon>
    </lineage>
</organism>
<evidence type="ECO:0000313" key="2">
    <source>
        <dbReference type="EMBL" id="TFV97796.1"/>
    </source>
</evidence>
<dbReference type="AlphaFoldDB" id="A0A4Y9R2R2"/>
<keyword evidence="1" id="KW-0812">Transmembrane</keyword>
<gene>
    <name evidence="2" type="ORF">E4S40_03920</name>
</gene>
<evidence type="ECO:0000313" key="3">
    <source>
        <dbReference type="Proteomes" id="UP000297647"/>
    </source>
</evidence>
<keyword evidence="1" id="KW-0472">Membrane</keyword>
<sequence length="121" mass="13139">MSSESKASSFLVKIILGGIAVLIAQFLLPGIHIDSWITGFLLAAVLILINITIKPLMIILTFPLTIVTLGLFLLVINALTVMIADYFIPGFVVDSFWWALLFAVVLSIINSLFGNSLSTDN</sequence>
<dbReference type="EMBL" id="SPSB01000001">
    <property type="protein sequence ID" value="TFV97796.1"/>
    <property type="molecule type" value="Genomic_DNA"/>
</dbReference>
<dbReference type="PANTHER" id="PTHR37309">
    <property type="entry name" value="SLR0284 PROTEIN"/>
    <property type="match status" value="1"/>
</dbReference>
<proteinExistence type="predicted"/>
<feature type="transmembrane region" description="Helical" evidence="1">
    <location>
        <begin position="33"/>
        <end position="53"/>
    </location>
</feature>